<dbReference type="PANTHER" id="PTHR46580">
    <property type="entry name" value="SENSOR KINASE-RELATED"/>
    <property type="match status" value="1"/>
</dbReference>
<name>A0A0F3GZ42_9BACT</name>
<sequence>MIVTAAADNSSVFSGWTGCDVNIGNQCTVNMTASKGITAEFNGGCKKTKKDFDGDGKSDILWQNADTGDVAIWLMNGASKKSAAFAANGVPKNWKVIASDDFDGDGKADIIWQNSDTGDVYVWLMDGTHPNSGDYVYRSMTSEWQIKAVGDFNGDCRNDVLWQNTSTNDVVVWLLDGTKIKSRDFIVKGVPADWEVKGVGDFNGDGKTDILWQSKDTGDVYVWLMDGVKIQGSSGFVAKGIPPQWQIRSIADYDGDGKSDVHLQDVDTGKIYVWLMDGIK</sequence>
<dbReference type="InterPro" id="IPR028994">
    <property type="entry name" value="Integrin_alpha_N"/>
</dbReference>
<dbReference type="EMBL" id="LACI01000794">
    <property type="protein sequence ID" value="KJU85953.1"/>
    <property type="molecule type" value="Genomic_DNA"/>
</dbReference>
<evidence type="ECO:0000313" key="3">
    <source>
        <dbReference type="Proteomes" id="UP000033423"/>
    </source>
</evidence>
<evidence type="ECO:0000313" key="2">
    <source>
        <dbReference type="EMBL" id="KJU85953.1"/>
    </source>
</evidence>
<dbReference type="Proteomes" id="UP000033423">
    <property type="component" value="Unassembled WGS sequence"/>
</dbReference>
<accession>A0A0F3GZ42</accession>
<dbReference type="InterPro" id="IPR013517">
    <property type="entry name" value="FG-GAP"/>
</dbReference>
<keyword evidence="1" id="KW-0732">Signal</keyword>
<evidence type="ECO:0000256" key="1">
    <source>
        <dbReference type="ARBA" id="ARBA00022729"/>
    </source>
</evidence>
<comment type="caution">
    <text evidence="2">The sequence shown here is derived from an EMBL/GenBank/DDBJ whole genome shotgun (WGS) entry which is preliminary data.</text>
</comment>
<organism evidence="2 3">
    <name type="scientific">Candidatus Magnetobacterium bavaricum</name>
    <dbReference type="NCBI Taxonomy" id="29290"/>
    <lineage>
        <taxon>Bacteria</taxon>
        <taxon>Pseudomonadati</taxon>
        <taxon>Nitrospirota</taxon>
        <taxon>Thermodesulfovibrionia</taxon>
        <taxon>Thermodesulfovibrionales</taxon>
        <taxon>Candidatus Magnetobacteriaceae</taxon>
        <taxon>Candidatus Magnetobacterium</taxon>
    </lineage>
</organism>
<gene>
    <name evidence="2" type="ORF">MBAV_001847</name>
</gene>
<dbReference type="PANTHER" id="PTHR46580:SF2">
    <property type="entry name" value="MAM DOMAIN-CONTAINING PROTEIN"/>
    <property type="match status" value="1"/>
</dbReference>
<dbReference type="Gene3D" id="2.130.10.130">
    <property type="entry name" value="Integrin alpha, N-terminal"/>
    <property type="match status" value="2"/>
</dbReference>
<feature type="non-terminal residue" evidence="2">
    <location>
        <position position="280"/>
    </location>
</feature>
<protein>
    <submittedName>
        <fullName evidence="2">FG-GAP repeat domain-containing protein</fullName>
    </submittedName>
</protein>
<reference evidence="2 3" key="1">
    <citation type="submission" date="2015-02" db="EMBL/GenBank/DDBJ databases">
        <title>Single-cell genomics of uncultivated deep-branching MTB reveals a conserved set of magnetosome genes.</title>
        <authorList>
            <person name="Kolinko S."/>
            <person name="Richter M."/>
            <person name="Glockner F.O."/>
            <person name="Brachmann A."/>
            <person name="Schuler D."/>
        </authorList>
    </citation>
    <scope>NUCLEOTIDE SEQUENCE [LARGE SCALE GENOMIC DNA]</scope>
    <source>
        <strain evidence="2">TM-1</strain>
    </source>
</reference>
<dbReference type="Pfam" id="PF13517">
    <property type="entry name" value="FG-GAP_3"/>
    <property type="match status" value="2"/>
</dbReference>
<proteinExistence type="predicted"/>
<dbReference type="AlphaFoldDB" id="A0A0F3GZ42"/>
<keyword evidence="3" id="KW-1185">Reference proteome</keyword>
<dbReference type="SUPFAM" id="SSF69318">
    <property type="entry name" value="Integrin alpha N-terminal domain"/>
    <property type="match status" value="1"/>
</dbReference>